<feature type="region of interest" description="Disordered" evidence="1">
    <location>
        <begin position="209"/>
        <end position="234"/>
    </location>
</feature>
<dbReference type="OMA" id="KYMPPKP"/>
<organism evidence="2">
    <name type="scientific">Culicoides sonorensis</name>
    <name type="common">Biting midge</name>
    <dbReference type="NCBI Taxonomy" id="179676"/>
    <lineage>
        <taxon>Eukaryota</taxon>
        <taxon>Metazoa</taxon>
        <taxon>Ecdysozoa</taxon>
        <taxon>Arthropoda</taxon>
        <taxon>Hexapoda</taxon>
        <taxon>Insecta</taxon>
        <taxon>Pterygota</taxon>
        <taxon>Neoptera</taxon>
        <taxon>Endopterygota</taxon>
        <taxon>Diptera</taxon>
        <taxon>Nematocera</taxon>
        <taxon>Chironomoidea</taxon>
        <taxon>Ceratopogonidae</taxon>
        <taxon>Ceratopogoninae</taxon>
        <taxon>Culicoides</taxon>
        <taxon>Monoculicoides</taxon>
    </lineage>
</organism>
<evidence type="ECO:0000313" key="2">
    <source>
        <dbReference type="EMBL" id="SSX19198.1"/>
    </source>
</evidence>
<gene>
    <name evidence="2" type="primary">CSON012860</name>
</gene>
<evidence type="ECO:0000256" key="1">
    <source>
        <dbReference type="SAM" id="MobiDB-lite"/>
    </source>
</evidence>
<feature type="compositionally biased region" description="Polar residues" evidence="1">
    <location>
        <begin position="283"/>
        <end position="299"/>
    </location>
</feature>
<dbReference type="EMBL" id="UFQT01000062">
    <property type="protein sequence ID" value="SSX19198.1"/>
    <property type="molecule type" value="Genomic_DNA"/>
</dbReference>
<reference evidence="2" key="1">
    <citation type="submission" date="2018-07" db="EMBL/GenBank/DDBJ databases">
        <authorList>
            <person name="Quirk P.G."/>
            <person name="Krulwich T.A."/>
        </authorList>
    </citation>
    <scope>NUCLEOTIDE SEQUENCE</scope>
</reference>
<sequence>MNFTTKTGLIASPRKQVYRYTKSFDPLSLAPCAITKQVSFSLRPFGGLFNPYSKGCSVLCNHPASVEVKSVVKKAKDAWICDGRAISLRSGASSRRDKHHDGLDSDLPEHVPEEFFRRYTDTDSRPLTPTPTMVSGKTRTNQGANSTFNRRCVTPEPVSSHVKERKQLILDLRRSHSQDVFAVSDLSPTQLQDTFGAWTQQEETRIHTVEEHPDENESEPPAPYDRFSHTPSSAHLRTNNIVSDQVDEASQKVEQICINELDDPDDEDNPRRRGKKRKKSSKPVTTHTFQASQDPETHITTLAPDDTPNASARASFSLPFNSGSMQLLNNMQRATFEIVEEDNSEFFLDEQSLKLLRRGLNIDLVEEVFDRYKHRAMKEALRLTAPGKIESEAVKELREQLQLPEVDHEKWMELPRKYTRASARFGLPMDTRELSKLTPLQYLSKHVSVLSDRKQLYHRIFVRNLSTQTDRQKSGSDSEDDDDYRESDAKEKAELVRTLSYSVLNKAMHEVLGFHGKPDKISKIRDLLGLTGDVNGNEIPIDFRTWCGIVAFSERYLTDLDKDLDPCNEIEIADFESLDRRIKNVEGNEKLINVLYIIKNN</sequence>
<protein>
    <submittedName>
        <fullName evidence="2">CSON012860 protein</fullName>
    </submittedName>
</protein>
<dbReference type="PANTHER" id="PTHR36696:SF1">
    <property type="entry name" value="EF-HAND DOMAIN-CONTAINING PROTEIN"/>
    <property type="match status" value="1"/>
</dbReference>
<feature type="region of interest" description="Disordered" evidence="1">
    <location>
        <begin position="258"/>
        <end position="299"/>
    </location>
</feature>
<dbReference type="VEuPathDB" id="VectorBase:CSON012860"/>
<name>A0A336LZR8_CULSO</name>
<dbReference type="PANTHER" id="PTHR36696">
    <property type="entry name" value="AGAP012002-PA"/>
    <property type="match status" value="1"/>
</dbReference>
<dbReference type="AlphaFoldDB" id="A0A336LZR8"/>
<feature type="compositionally biased region" description="Polar residues" evidence="1">
    <location>
        <begin position="125"/>
        <end position="149"/>
    </location>
</feature>
<feature type="compositionally biased region" description="Basic residues" evidence="1">
    <location>
        <begin position="272"/>
        <end position="281"/>
    </location>
</feature>
<proteinExistence type="predicted"/>
<accession>A0A336LZR8</accession>
<feature type="region of interest" description="Disordered" evidence="1">
    <location>
        <begin position="468"/>
        <end position="489"/>
    </location>
</feature>
<feature type="region of interest" description="Disordered" evidence="1">
    <location>
        <begin position="120"/>
        <end position="159"/>
    </location>
</feature>